<keyword evidence="6 12" id="KW-0547">Nucleotide-binding</keyword>
<evidence type="ECO:0000256" key="9">
    <source>
        <dbReference type="ARBA" id="ARBA00022989"/>
    </source>
</evidence>
<dbReference type="PANTHER" id="PTHR27009">
    <property type="entry name" value="RUST RESISTANCE KINASE LR10-RELATED"/>
    <property type="match status" value="1"/>
</dbReference>
<dbReference type="SMART" id="SM00220">
    <property type="entry name" value="S_TKc"/>
    <property type="match status" value="1"/>
</dbReference>
<comment type="subcellular location">
    <subcellularLocation>
        <location evidence="1">Membrane</location>
        <topology evidence="1">Single-pass type I membrane protein</topology>
    </subcellularLocation>
</comment>
<evidence type="ECO:0000256" key="6">
    <source>
        <dbReference type="ARBA" id="ARBA00022741"/>
    </source>
</evidence>
<evidence type="ECO:0000256" key="5">
    <source>
        <dbReference type="ARBA" id="ARBA00022729"/>
    </source>
</evidence>
<dbReference type="RefSeq" id="XP_008245712.1">
    <property type="nucleotide sequence ID" value="XM_008247490.2"/>
</dbReference>
<dbReference type="SUPFAM" id="SSF56112">
    <property type="entry name" value="Protein kinase-like (PK-like)"/>
    <property type="match status" value="1"/>
</dbReference>
<dbReference type="Gene3D" id="1.10.510.10">
    <property type="entry name" value="Transferase(Phosphotransferase) domain 1"/>
    <property type="match status" value="1"/>
</dbReference>
<evidence type="ECO:0000256" key="2">
    <source>
        <dbReference type="ARBA" id="ARBA00022527"/>
    </source>
</evidence>
<evidence type="ECO:0000313" key="17">
    <source>
        <dbReference type="RefSeq" id="XP_008245712.1"/>
    </source>
</evidence>
<keyword evidence="5 14" id="KW-0732">Signal</keyword>
<gene>
    <name evidence="17" type="primary">LOC103343850</name>
</gene>
<keyword evidence="11" id="KW-0325">Glycoprotein</keyword>
<dbReference type="Gene3D" id="3.30.200.20">
    <property type="entry name" value="Phosphorylase Kinase, domain 1"/>
    <property type="match status" value="1"/>
</dbReference>
<evidence type="ECO:0000256" key="8">
    <source>
        <dbReference type="ARBA" id="ARBA00022840"/>
    </source>
</evidence>
<dbReference type="CDD" id="cd14066">
    <property type="entry name" value="STKc_IRAK"/>
    <property type="match status" value="1"/>
</dbReference>
<evidence type="ECO:0000256" key="1">
    <source>
        <dbReference type="ARBA" id="ARBA00004479"/>
    </source>
</evidence>
<keyword evidence="16" id="KW-1185">Reference proteome</keyword>
<feature type="binding site" evidence="12">
    <location>
        <position position="381"/>
    </location>
    <ligand>
        <name>ATP</name>
        <dbReference type="ChEBI" id="CHEBI:30616"/>
    </ligand>
</feature>
<protein>
    <submittedName>
        <fullName evidence="17">Rust resistance kinase Lr10-like</fullName>
    </submittedName>
</protein>
<keyword evidence="4" id="KW-0812">Transmembrane</keyword>
<accession>A0ABM0PWM5</accession>
<keyword evidence="9" id="KW-1133">Transmembrane helix</keyword>
<dbReference type="InterPro" id="IPR008271">
    <property type="entry name" value="Ser/Thr_kinase_AS"/>
</dbReference>
<dbReference type="InterPro" id="IPR025287">
    <property type="entry name" value="WAK_GUB"/>
</dbReference>
<proteinExistence type="predicted"/>
<evidence type="ECO:0000256" key="7">
    <source>
        <dbReference type="ARBA" id="ARBA00022777"/>
    </source>
</evidence>
<keyword evidence="2" id="KW-0723">Serine/threonine-protein kinase</keyword>
<dbReference type="Pfam" id="PF13947">
    <property type="entry name" value="GUB_WAK_bind"/>
    <property type="match status" value="1"/>
</dbReference>
<evidence type="ECO:0000313" key="16">
    <source>
        <dbReference type="Proteomes" id="UP000694861"/>
    </source>
</evidence>
<keyword evidence="3" id="KW-0808">Transferase</keyword>
<organism evidence="16 17">
    <name type="scientific">Prunus mume</name>
    <name type="common">Japanese apricot</name>
    <name type="synonym">Armeniaca mume</name>
    <dbReference type="NCBI Taxonomy" id="102107"/>
    <lineage>
        <taxon>Eukaryota</taxon>
        <taxon>Viridiplantae</taxon>
        <taxon>Streptophyta</taxon>
        <taxon>Embryophyta</taxon>
        <taxon>Tracheophyta</taxon>
        <taxon>Spermatophyta</taxon>
        <taxon>Magnoliopsida</taxon>
        <taxon>eudicotyledons</taxon>
        <taxon>Gunneridae</taxon>
        <taxon>Pentapetalae</taxon>
        <taxon>rosids</taxon>
        <taxon>fabids</taxon>
        <taxon>Rosales</taxon>
        <taxon>Rosaceae</taxon>
        <taxon>Amygdaloideae</taxon>
        <taxon>Amygdaleae</taxon>
        <taxon>Prunus</taxon>
    </lineage>
</organism>
<keyword evidence="8 12" id="KW-0067">ATP-binding</keyword>
<dbReference type="Proteomes" id="UP000694861">
    <property type="component" value="Unplaced"/>
</dbReference>
<feature type="chain" id="PRO_5046021796" evidence="14">
    <location>
        <begin position="28"/>
        <end position="680"/>
    </location>
</feature>
<dbReference type="GeneID" id="103343850"/>
<evidence type="ECO:0000256" key="4">
    <source>
        <dbReference type="ARBA" id="ARBA00022692"/>
    </source>
</evidence>
<reference evidence="16" key="1">
    <citation type="journal article" date="2012" name="Nat. Commun.">
        <title>The genome of Prunus mume.</title>
        <authorList>
            <person name="Zhang Q."/>
            <person name="Chen W."/>
            <person name="Sun L."/>
            <person name="Zhao F."/>
            <person name="Huang B."/>
            <person name="Yang W."/>
            <person name="Tao Y."/>
            <person name="Wang J."/>
            <person name="Yuan Z."/>
            <person name="Fan G."/>
            <person name="Xing Z."/>
            <person name="Han C."/>
            <person name="Pan H."/>
            <person name="Zhong X."/>
            <person name="Shi W."/>
            <person name="Liang X."/>
            <person name="Du D."/>
            <person name="Sun F."/>
            <person name="Xu Z."/>
            <person name="Hao R."/>
            <person name="Lv T."/>
            <person name="Lv Y."/>
            <person name="Zheng Z."/>
            <person name="Sun M."/>
            <person name="Luo L."/>
            <person name="Cai M."/>
            <person name="Gao Y."/>
            <person name="Wang J."/>
            <person name="Yin Y."/>
            <person name="Xu X."/>
            <person name="Cheng T."/>
            <person name="Wang J."/>
        </authorList>
    </citation>
    <scope>NUCLEOTIDE SEQUENCE [LARGE SCALE GENOMIC DNA]</scope>
</reference>
<name>A0ABM0PWM5_PRUMU</name>
<dbReference type="InterPro" id="IPR000719">
    <property type="entry name" value="Prot_kinase_dom"/>
</dbReference>
<feature type="region of interest" description="Disordered" evidence="13">
    <location>
        <begin position="644"/>
        <end position="669"/>
    </location>
</feature>
<dbReference type="PROSITE" id="PS00107">
    <property type="entry name" value="PROTEIN_KINASE_ATP"/>
    <property type="match status" value="1"/>
</dbReference>
<evidence type="ECO:0000256" key="11">
    <source>
        <dbReference type="ARBA" id="ARBA00023180"/>
    </source>
</evidence>
<feature type="domain" description="Protein kinase" evidence="15">
    <location>
        <begin position="353"/>
        <end position="642"/>
    </location>
</feature>
<sequence length="680" mass="75952">MSGGSLLFAAYTVLLLLLLLHVPSSCSQTASNNITANKAHDNSDCTRSCGNINISSPFRLKGDSKHCGNKSYELSCEANGNGTTHHAVLYLLSGKYYVQAINYNNFTIRLVDAGVHKIKDNYFSHPLYSFTPFNFSNYYSDYTGPYDFISHSYDYPTASMFMSIIFLSCENPMNASDLIVERAPCISGVNNYSASTSSFSNLATYSYFITLWAGDTLSLKILGDSCKITLMVMVSPTTEEHMTSCKGIYNEIAHGFELSWLRHACIGKCGSGEFCRLNSTGNRIYCKQPHILPKVLYHAAKFSFGFPLVTALLIYKWRRRHLSMYENIEDFLRSNNNLMPIRYSYSDIKKMARGFKDKLGEGGYGSVYKAKLRSGRLVAIKMLGKSKTNGQDFINEVATIGRIRHVNVVRLIGFCVEGSKRALVYDFMPNGSLEKYIFSQQGDVSLSCQKIFEIALGVARGIKYLHQGCDMQILHFDIKPHNILLDENFTPRVSDFGLAKLYPLDNSIVSLTAARGTMGYIAPELFYKNIGGVSYKADVYSFGMLLMEMAGRRKNLNAGIEQSSQLSQIYFPTWVSDQLNKGKDIEIGDDATEEEKKIVKKMMMVGLWCIQMKPSERPPMNKVVEMLEGDIESLPLPPRPFLHPQQIPADEVGGGNPNPCASSASESEEITLIAYPNEVN</sequence>
<feature type="signal peptide" evidence="14">
    <location>
        <begin position="1"/>
        <end position="27"/>
    </location>
</feature>
<evidence type="ECO:0000256" key="10">
    <source>
        <dbReference type="ARBA" id="ARBA00023136"/>
    </source>
</evidence>
<dbReference type="InterPro" id="IPR017441">
    <property type="entry name" value="Protein_kinase_ATP_BS"/>
</dbReference>
<dbReference type="InterPro" id="IPR045874">
    <property type="entry name" value="LRK10/LRL21-25-like"/>
</dbReference>
<dbReference type="PROSITE" id="PS00108">
    <property type="entry name" value="PROTEIN_KINASE_ST"/>
    <property type="match status" value="1"/>
</dbReference>
<reference evidence="17" key="2">
    <citation type="submission" date="2025-08" db="UniProtKB">
        <authorList>
            <consortium name="RefSeq"/>
        </authorList>
    </citation>
    <scope>IDENTIFICATION</scope>
</reference>
<evidence type="ECO:0000256" key="12">
    <source>
        <dbReference type="PROSITE-ProRule" id="PRU10141"/>
    </source>
</evidence>
<evidence type="ECO:0000259" key="15">
    <source>
        <dbReference type="PROSITE" id="PS50011"/>
    </source>
</evidence>
<dbReference type="Pfam" id="PF00069">
    <property type="entry name" value="Pkinase"/>
    <property type="match status" value="1"/>
</dbReference>
<dbReference type="PROSITE" id="PS50011">
    <property type="entry name" value="PROTEIN_KINASE_DOM"/>
    <property type="match status" value="1"/>
</dbReference>
<evidence type="ECO:0000256" key="3">
    <source>
        <dbReference type="ARBA" id="ARBA00022679"/>
    </source>
</evidence>
<keyword evidence="10" id="KW-0472">Membrane</keyword>
<evidence type="ECO:0000256" key="13">
    <source>
        <dbReference type="SAM" id="MobiDB-lite"/>
    </source>
</evidence>
<dbReference type="InterPro" id="IPR011009">
    <property type="entry name" value="Kinase-like_dom_sf"/>
</dbReference>
<keyword evidence="7" id="KW-0418">Kinase</keyword>
<evidence type="ECO:0000256" key="14">
    <source>
        <dbReference type="SAM" id="SignalP"/>
    </source>
</evidence>